<organism evidence="3 5">
    <name type="scientific">Vanilla planifolia</name>
    <name type="common">Vanilla</name>
    <dbReference type="NCBI Taxonomy" id="51239"/>
    <lineage>
        <taxon>Eukaryota</taxon>
        <taxon>Viridiplantae</taxon>
        <taxon>Streptophyta</taxon>
        <taxon>Embryophyta</taxon>
        <taxon>Tracheophyta</taxon>
        <taxon>Spermatophyta</taxon>
        <taxon>Magnoliopsida</taxon>
        <taxon>Liliopsida</taxon>
        <taxon>Asparagales</taxon>
        <taxon>Orchidaceae</taxon>
        <taxon>Vanilloideae</taxon>
        <taxon>Vanilleae</taxon>
        <taxon>Vanilla</taxon>
    </lineage>
</organism>
<evidence type="ECO:0000313" key="3">
    <source>
        <dbReference type="EMBL" id="KAG0485684.1"/>
    </source>
</evidence>
<evidence type="ECO:0008006" key="7">
    <source>
        <dbReference type="Google" id="ProtNLM"/>
    </source>
</evidence>
<dbReference type="EMBL" id="JADCNL010000004">
    <property type="protein sequence ID" value="KAG0485684.1"/>
    <property type="molecule type" value="Genomic_DNA"/>
</dbReference>
<evidence type="ECO:0000313" key="5">
    <source>
        <dbReference type="Proteomes" id="UP000636800"/>
    </source>
</evidence>
<dbReference type="EMBL" id="JADCNM010000004">
    <property type="protein sequence ID" value="KAG0487453.1"/>
    <property type="molecule type" value="Genomic_DNA"/>
</dbReference>
<comment type="caution">
    <text evidence="3">The sequence shown here is derived from an EMBL/GenBank/DDBJ whole genome shotgun (WGS) entry which is preliminary data.</text>
</comment>
<dbReference type="OrthoDB" id="3833at2759"/>
<evidence type="ECO:0000259" key="2">
    <source>
        <dbReference type="Pfam" id="PF20429"/>
    </source>
</evidence>
<reference evidence="5 6" key="1">
    <citation type="journal article" date="2020" name="Nat. Food">
        <title>A phased Vanilla planifolia genome enables genetic improvement of flavour and production.</title>
        <authorList>
            <person name="Hasing T."/>
            <person name="Tang H."/>
            <person name="Brym M."/>
            <person name="Khazi F."/>
            <person name="Huang T."/>
            <person name="Chambers A.H."/>
        </authorList>
    </citation>
    <scope>NUCLEOTIDE SEQUENCE [LARGE SCALE GENOMIC DNA]</scope>
    <source>
        <tissue evidence="3">Leaf</tissue>
    </source>
</reference>
<dbReference type="PANTHER" id="PTHR34556">
    <property type="match status" value="1"/>
</dbReference>
<dbReference type="Pfam" id="PF20429">
    <property type="entry name" value="Tab2-like_C"/>
    <property type="match status" value="1"/>
</dbReference>
<accession>A0A835RB75</accession>
<dbReference type="Proteomes" id="UP000639772">
    <property type="component" value="Unassembled WGS sequence"/>
</dbReference>
<name>A0A835RB75_VANPL</name>
<dbReference type="AlphaFoldDB" id="A0A835RB75"/>
<proteinExistence type="predicted"/>
<dbReference type="PANTHER" id="PTHR34556:SF2">
    <property type="entry name" value="PROTEIN TAB2 HOMOLOG, CHLOROPLASTIC"/>
    <property type="match status" value="1"/>
</dbReference>
<dbReference type="Proteomes" id="UP000636800">
    <property type="component" value="Unassembled WGS sequence"/>
</dbReference>
<dbReference type="InterPro" id="IPR046760">
    <property type="entry name" value="Tab2-like_N"/>
</dbReference>
<dbReference type="GO" id="GO:0003723">
    <property type="term" value="F:RNA binding"/>
    <property type="evidence" value="ECO:0007669"/>
    <property type="project" value="InterPro"/>
</dbReference>
<sequence>MATIGFQSPRIRMLQCHSQVSPISHPRFLSIPHMYSPRVHATAPLDRRLSVVPRASSVSSPSSSVVSESGETEEFDPEEEVRFLDLDVESKGSITEWELDFCSRPILDERGKKVWELVVCDASLSLQYTRYFPNNVINSVTLRDAITSITSDLGVSLPTKIRFFRSQMKTIISKACNELGIKAIPSKRCISLLLWLEERYETVYTRHPGFQKGSKPFLALDNPLPMELPENLVGERWAFVQLPFSAVVKEISSLERKQTFIGTLDLDLLGLDIEAGTLVPGVAVASSRAKPLAAWMNSLEVCSMEVDTNRGCLILSVGAATRYTYATYKKTAVATQEAEAWEAAKKACEGLHFLAIQDNLDSDECFGFWLLLDLPPPPV</sequence>
<gene>
    <name evidence="4" type="ORF">HPP92_009548</name>
    <name evidence="3" type="ORF">HPP92_009763</name>
</gene>
<dbReference type="InterPro" id="IPR009472">
    <property type="entry name" value="Tab2-like"/>
</dbReference>
<protein>
    <recommendedName>
        <fullName evidence="7">Protein TAB2 homolog, chloroplastic</fullName>
    </recommendedName>
</protein>
<dbReference type="InterPro" id="IPR046761">
    <property type="entry name" value="Tab2-like_C"/>
</dbReference>
<evidence type="ECO:0000259" key="1">
    <source>
        <dbReference type="Pfam" id="PF06485"/>
    </source>
</evidence>
<keyword evidence="5" id="KW-1185">Reference proteome</keyword>
<evidence type="ECO:0000313" key="4">
    <source>
        <dbReference type="EMBL" id="KAG0487453.1"/>
    </source>
</evidence>
<feature type="domain" description="RNA-binding protein Tab2-like N-terminal" evidence="1">
    <location>
        <begin position="97"/>
        <end position="199"/>
    </location>
</feature>
<dbReference type="Pfam" id="PF06485">
    <property type="entry name" value="Tab2-like_N"/>
    <property type="match status" value="1"/>
</dbReference>
<feature type="domain" description="RNA-binding protein Tab2/Atab2 C-terminal" evidence="2">
    <location>
        <begin position="217"/>
        <end position="371"/>
    </location>
</feature>
<evidence type="ECO:0000313" key="6">
    <source>
        <dbReference type="Proteomes" id="UP000639772"/>
    </source>
</evidence>